<sequence length="187" mass="21384">MIVGYARVSTEDQSLDIQEQAIREYAEKLGERVEVYKEKESGGKADRKELEYALKATHEGDKFVVYKLDRLARSTKQLYEISDRLKDKGVEFISIRDNIDTTTSTGRAMFGMLSVFAEFERDIIRERTQAGLQSARKKGKVGGRPTIDDKTKKQIRILYDQGERAKDIATEYGIGRSTVYKIINESK</sequence>
<comment type="similarity">
    <text evidence="1">Belongs to the site-specific recombinase resolvase family.</text>
</comment>
<dbReference type="InterPro" id="IPR009057">
    <property type="entry name" value="Homeodomain-like_sf"/>
</dbReference>
<dbReference type="PANTHER" id="PTHR30461">
    <property type="entry name" value="DNA-INVERTASE FROM LAMBDOID PROPHAGE"/>
    <property type="match status" value="1"/>
</dbReference>
<dbReference type="PROSITE" id="PS00397">
    <property type="entry name" value="RECOMBINASES_1"/>
    <property type="match status" value="1"/>
</dbReference>
<comment type="caution">
    <text evidence="7">The sequence shown here is derived from an EMBL/GenBank/DDBJ whole genome shotgun (WGS) entry which is preliminary data.</text>
</comment>
<dbReference type="Proteomes" id="UP001549167">
    <property type="component" value="Unassembled WGS sequence"/>
</dbReference>
<evidence type="ECO:0000256" key="3">
    <source>
        <dbReference type="ARBA" id="ARBA00023125"/>
    </source>
</evidence>
<gene>
    <name evidence="7" type="ORF">ABID56_002621</name>
</gene>
<dbReference type="InterPro" id="IPR006119">
    <property type="entry name" value="Resolv_N"/>
</dbReference>
<keyword evidence="2" id="KW-0229">DNA integration</keyword>
<proteinExistence type="inferred from homology"/>
<protein>
    <submittedName>
        <fullName evidence="7">DNA invertase Pin-like site-specific DNA recombinase</fullName>
    </submittedName>
</protein>
<dbReference type="Pfam" id="PF00239">
    <property type="entry name" value="Resolvase"/>
    <property type="match status" value="1"/>
</dbReference>
<keyword evidence="3" id="KW-0238">DNA-binding</keyword>
<dbReference type="SUPFAM" id="SSF53041">
    <property type="entry name" value="Resolvase-like"/>
    <property type="match status" value="1"/>
</dbReference>
<evidence type="ECO:0000256" key="2">
    <source>
        <dbReference type="ARBA" id="ARBA00022908"/>
    </source>
</evidence>
<accession>A0ABV2KY16</accession>
<name>A0ABV2KY16_9BACI</name>
<evidence type="ECO:0000256" key="5">
    <source>
        <dbReference type="PROSITE-ProRule" id="PRU10137"/>
    </source>
</evidence>
<dbReference type="SMART" id="SM00857">
    <property type="entry name" value="Resolvase"/>
    <property type="match status" value="1"/>
</dbReference>
<organism evidence="7 8">
    <name type="scientific">Alkalibacillus flavidus</name>
    <dbReference type="NCBI Taxonomy" id="546021"/>
    <lineage>
        <taxon>Bacteria</taxon>
        <taxon>Bacillati</taxon>
        <taxon>Bacillota</taxon>
        <taxon>Bacilli</taxon>
        <taxon>Bacillales</taxon>
        <taxon>Bacillaceae</taxon>
        <taxon>Alkalibacillus</taxon>
    </lineage>
</organism>
<dbReference type="PROSITE" id="PS00398">
    <property type="entry name" value="RECOMBINASES_2"/>
    <property type="match status" value="1"/>
</dbReference>
<dbReference type="InterPro" id="IPR036162">
    <property type="entry name" value="Resolvase-like_N_sf"/>
</dbReference>
<dbReference type="Gene3D" id="1.10.10.60">
    <property type="entry name" value="Homeodomain-like"/>
    <property type="match status" value="1"/>
</dbReference>
<feature type="domain" description="Resolvase/invertase-type recombinase catalytic" evidence="6">
    <location>
        <begin position="1"/>
        <end position="139"/>
    </location>
</feature>
<evidence type="ECO:0000259" key="6">
    <source>
        <dbReference type="PROSITE" id="PS51736"/>
    </source>
</evidence>
<evidence type="ECO:0000313" key="8">
    <source>
        <dbReference type="Proteomes" id="UP001549167"/>
    </source>
</evidence>
<dbReference type="Pfam" id="PF02796">
    <property type="entry name" value="HTH_7"/>
    <property type="match status" value="1"/>
</dbReference>
<dbReference type="EMBL" id="JBEPMX010000023">
    <property type="protein sequence ID" value="MET3684484.1"/>
    <property type="molecule type" value="Genomic_DNA"/>
</dbReference>
<evidence type="ECO:0000313" key="7">
    <source>
        <dbReference type="EMBL" id="MET3684484.1"/>
    </source>
</evidence>
<dbReference type="PROSITE" id="PS51736">
    <property type="entry name" value="RECOMBINASES_3"/>
    <property type="match status" value="1"/>
</dbReference>
<reference evidence="7 8" key="1">
    <citation type="submission" date="2024-06" db="EMBL/GenBank/DDBJ databases">
        <title>Genomic Encyclopedia of Type Strains, Phase IV (KMG-IV): sequencing the most valuable type-strain genomes for metagenomic binning, comparative biology and taxonomic classification.</title>
        <authorList>
            <person name="Goeker M."/>
        </authorList>
    </citation>
    <scope>NUCLEOTIDE SEQUENCE [LARGE SCALE GENOMIC DNA]</scope>
    <source>
        <strain evidence="7 8">DSM 23520</strain>
    </source>
</reference>
<dbReference type="PANTHER" id="PTHR30461:SF2">
    <property type="entry name" value="SERINE RECOMBINASE PINE-RELATED"/>
    <property type="match status" value="1"/>
</dbReference>
<evidence type="ECO:0000256" key="4">
    <source>
        <dbReference type="ARBA" id="ARBA00023172"/>
    </source>
</evidence>
<dbReference type="InterPro" id="IPR006120">
    <property type="entry name" value="Resolvase_HTH_dom"/>
</dbReference>
<dbReference type="CDD" id="cd03768">
    <property type="entry name" value="SR_ResInv"/>
    <property type="match status" value="1"/>
</dbReference>
<dbReference type="InterPro" id="IPR050639">
    <property type="entry name" value="SSR_resolvase"/>
</dbReference>
<dbReference type="InterPro" id="IPR006118">
    <property type="entry name" value="Recombinase_CS"/>
</dbReference>
<keyword evidence="4" id="KW-0233">DNA recombination</keyword>
<dbReference type="Gene3D" id="3.40.50.1390">
    <property type="entry name" value="Resolvase, N-terminal catalytic domain"/>
    <property type="match status" value="1"/>
</dbReference>
<keyword evidence="8" id="KW-1185">Reference proteome</keyword>
<dbReference type="SUPFAM" id="SSF46689">
    <property type="entry name" value="Homeodomain-like"/>
    <property type="match status" value="1"/>
</dbReference>
<dbReference type="RefSeq" id="WP_354221869.1">
    <property type="nucleotide sequence ID" value="NZ_JBEPMX010000023.1"/>
</dbReference>
<feature type="active site" description="O-(5'-phospho-DNA)-serine intermediate" evidence="5">
    <location>
        <position position="9"/>
    </location>
</feature>
<evidence type="ECO:0000256" key="1">
    <source>
        <dbReference type="ARBA" id="ARBA00009913"/>
    </source>
</evidence>